<gene>
    <name evidence="2" type="ORF">SAMEA4873646_05370</name>
</gene>
<keyword evidence="2" id="KW-0489">Methyltransferase</keyword>
<dbReference type="InterPro" id="IPR008593">
    <property type="entry name" value="Dam_MeTrfase"/>
</dbReference>
<dbReference type="GO" id="GO:0009007">
    <property type="term" value="F:site-specific DNA-methyltransferase (adenine-specific) activity"/>
    <property type="evidence" value="ECO:0007669"/>
    <property type="project" value="InterPro"/>
</dbReference>
<evidence type="ECO:0000256" key="1">
    <source>
        <dbReference type="SAM" id="MobiDB-lite"/>
    </source>
</evidence>
<dbReference type="GO" id="GO:0003677">
    <property type="term" value="F:DNA binding"/>
    <property type="evidence" value="ECO:0007669"/>
    <property type="project" value="InterPro"/>
</dbReference>
<dbReference type="EMBL" id="CAAHCP010000042">
    <property type="protein sequence ID" value="VGL98165.1"/>
    <property type="molecule type" value="Genomic_DNA"/>
</dbReference>
<dbReference type="GO" id="GO:0032259">
    <property type="term" value="P:methylation"/>
    <property type="evidence" value="ECO:0007669"/>
    <property type="project" value="UniProtKB-KW"/>
</dbReference>
<sequence>MNGSQKIKNRERDGSLRDLWRTPIWLFKAIEVYLGMKFQVDVACNKDNALLPDFIGVERDALKSSWGSPGTTAFLNPPYSKIKPWIDAATREQANGVTTVMLVPQSLDTQWYLDVKRSANQTVLIVGGRVAFMEPDTNLGLVEVRENTGGSMLLVFRGFCGAAGHQTTEIDIGVMKSLGGYDPLTAKRKPRKKPVKKPLHPIMF</sequence>
<accession>A0A486R808</accession>
<dbReference type="GO" id="GO:0009307">
    <property type="term" value="P:DNA restriction-modification system"/>
    <property type="evidence" value="ECO:0007669"/>
    <property type="project" value="InterPro"/>
</dbReference>
<evidence type="ECO:0000313" key="2">
    <source>
        <dbReference type="EMBL" id="VGL98165.1"/>
    </source>
</evidence>
<keyword evidence="2" id="KW-0808">Transferase</keyword>
<dbReference type="NCBIfam" id="TIGR01712">
    <property type="entry name" value="phage_N6A_met"/>
    <property type="match status" value="1"/>
</dbReference>
<proteinExistence type="predicted"/>
<dbReference type="Pfam" id="PF05869">
    <property type="entry name" value="Dam"/>
    <property type="match status" value="1"/>
</dbReference>
<dbReference type="RefSeq" id="WP_040211644.1">
    <property type="nucleotide sequence ID" value="NZ_CABWOL010000042.1"/>
</dbReference>
<name>A0A486R808_KLEPN</name>
<protein>
    <submittedName>
        <fullName evidence="2">Phage N-6-adenine-methyltransferase</fullName>
    </submittedName>
</protein>
<dbReference type="AlphaFoldDB" id="A0A486R808"/>
<reference evidence="2" key="1">
    <citation type="submission" date="2019-03" db="EMBL/GenBank/DDBJ databases">
        <authorList>
            <consortium name="Pathogen Informatics"/>
        </authorList>
    </citation>
    <scope>NUCLEOTIDE SEQUENCE</scope>
    <source>
        <strain evidence="2">5012STDY7626444</strain>
    </source>
</reference>
<feature type="region of interest" description="Disordered" evidence="1">
    <location>
        <begin position="185"/>
        <end position="204"/>
    </location>
</feature>
<feature type="compositionally biased region" description="Basic residues" evidence="1">
    <location>
        <begin position="186"/>
        <end position="204"/>
    </location>
</feature>
<organism evidence="2">
    <name type="scientific">Klebsiella pneumoniae</name>
    <dbReference type="NCBI Taxonomy" id="573"/>
    <lineage>
        <taxon>Bacteria</taxon>
        <taxon>Pseudomonadati</taxon>
        <taxon>Pseudomonadota</taxon>
        <taxon>Gammaproteobacteria</taxon>
        <taxon>Enterobacterales</taxon>
        <taxon>Enterobacteriaceae</taxon>
        <taxon>Klebsiella/Raoultella group</taxon>
        <taxon>Klebsiella</taxon>
        <taxon>Klebsiella pneumoniae complex</taxon>
    </lineage>
</organism>